<feature type="region of interest" description="Disordered" evidence="5">
    <location>
        <begin position="927"/>
        <end position="950"/>
    </location>
</feature>
<feature type="region of interest" description="Disordered" evidence="5">
    <location>
        <begin position="742"/>
        <end position="842"/>
    </location>
</feature>
<feature type="region of interest" description="Disordered" evidence="5">
    <location>
        <begin position="425"/>
        <end position="504"/>
    </location>
</feature>
<feature type="region of interest" description="Disordered" evidence="5">
    <location>
        <begin position="1"/>
        <end position="90"/>
    </location>
</feature>
<keyword evidence="7" id="KW-1185">Reference proteome</keyword>
<feature type="compositionally biased region" description="Low complexity" evidence="5">
    <location>
        <begin position="742"/>
        <end position="763"/>
    </location>
</feature>
<keyword evidence="4" id="KW-0539">Nucleus</keyword>
<feature type="region of interest" description="Disordered" evidence="5">
    <location>
        <begin position="1322"/>
        <end position="1355"/>
    </location>
</feature>
<comment type="subcellular location">
    <subcellularLocation>
        <location evidence="2">Cytoplasm</location>
    </subcellularLocation>
    <subcellularLocation>
        <location evidence="1">Nucleus</location>
    </subcellularLocation>
</comment>
<feature type="compositionally biased region" description="Basic and acidic residues" evidence="5">
    <location>
        <begin position="562"/>
        <end position="578"/>
    </location>
</feature>
<feature type="compositionally biased region" description="Low complexity" evidence="5">
    <location>
        <begin position="536"/>
        <end position="555"/>
    </location>
</feature>
<evidence type="ECO:0000256" key="2">
    <source>
        <dbReference type="ARBA" id="ARBA00004496"/>
    </source>
</evidence>
<reference evidence="6 7" key="1">
    <citation type="journal article" date="2023" name="Commun. Biol.">
        <title>Reorganization of the ancestral sex-determining regions during the evolution of trioecy in Pleodorina starrii.</title>
        <authorList>
            <person name="Takahashi K."/>
            <person name="Suzuki S."/>
            <person name="Kawai-Toyooka H."/>
            <person name="Yamamoto K."/>
            <person name="Hamaji T."/>
            <person name="Ootsuki R."/>
            <person name="Yamaguchi H."/>
            <person name="Kawachi M."/>
            <person name="Higashiyama T."/>
            <person name="Nozaki H."/>
        </authorList>
    </citation>
    <scope>NUCLEOTIDE SEQUENCE [LARGE SCALE GENOMIC DNA]</scope>
    <source>
        <strain evidence="6 7">NIES-4479</strain>
    </source>
</reference>
<dbReference type="OrthoDB" id="7344096at2759"/>
<evidence type="ECO:0000256" key="3">
    <source>
        <dbReference type="ARBA" id="ARBA00022490"/>
    </source>
</evidence>
<dbReference type="GO" id="GO:0005634">
    <property type="term" value="C:nucleus"/>
    <property type="evidence" value="ECO:0007669"/>
    <property type="project" value="UniProtKB-SubCell"/>
</dbReference>
<feature type="compositionally biased region" description="Low complexity" evidence="5">
    <location>
        <begin position="46"/>
        <end position="58"/>
    </location>
</feature>
<feature type="region of interest" description="Disordered" evidence="5">
    <location>
        <begin position="389"/>
        <end position="411"/>
    </location>
</feature>
<feature type="compositionally biased region" description="Low complexity" evidence="5">
    <location>
        <begin position="20"/>
        <end position="39"/>
    </location>
</feature>
<sequence>MPQLLSRVGKALGNILRAPGSNDSSGRNRSSGDSDAGLDGSKRGRASAAGASPASKPSLRQNCGGQTESHESLGSSTSQSTSQLDVAPGATVADVSGRAAAGRSSAGGDAAAATGALAAPVATVAQANGAISDASSLASCSSPPAAPQFFRASRASLSDATASAAGEALRQASVTTCKHFTRENYNNYVRWVRASRGAMKIAGKIRSRVEPTARNPNPTLLLRCEHWLEVTDEQHRYGSNLRVYFDYWVAEMEAAELTPPASPALMSPSPSYGHLVALATAQQQQQQQNMQQQLAGAIESSAMGEHASSSAAGLGSLTPDYRLQTRSQQQLVLQQPIAASVVAAQSPYPGQTKPLPPLPPHQNQQELLSDAAPGPQQAAAGTCSTACQGQAAAGHSPGPGPSRFSNDACTAPRTVVGSPLEACGHIQEDKQPPQPQPPPQQQQQRNGQQHPHRVHHHYHHHHQNHHHNYHYDHHSHQHHPMTALARGGREQGGEGQRPPTGDIVLVSQSSRPLDDAQLLPAEQEQQEGDTAAVRAQQQDGQRRNSQQQQQQQQQRQHYRRHHDLDLYEREGSVHRDTDDGGGGSADGLPACMSVGRSHDGGDNDEGPLSRAAPLSPSDAADADVAARPRASSVRFVSGSCDPPPTLLNRRHLQQQPLHQQLDLDPQQQLLQQRRRSCGATDMSTARHPAAAQQRPSSDAVSAVLAPAASAQPLCGSPRRNVLCSPSRRFMLAAMIDMSPVEAEQMEQQQQQEGQEGSGRCQGEPLQEGGSLLNQQLPQGALASWGGGDATSATQGSCGAGSAGAGGGGGGGVPPATPQAQGGGAQAASSLPPATPAQNSCGGSAAASCAAARAAKLLSNRVSVGSGTSFFRWLDNGPGLDVDLAHLGVPRAKLDAERVKYLAPNELLEYELDVEMETGLLRYKRSGKLLHTGPDGRGSLDEHRRPPTPPPPAVPLALLGESAAAWWRGSSAAAAEPPPPPVPLPSCSQAVGVAAAAAPAPPLPPRNPSMGARQALRRIAPMGTVPEGFGGDGSSGDSPESPEQLVRSVDGAIEATAAAIMPGAASALGEGPHGSCTALVDLDKAGAGGGAGTVAAAAASLLPNLELRGHSASSLARLERSGDACYSAAEEGLGVVVPGGASSSSAAGSGCGSRSGSGDGDGSTRPCSSTEGGLAVAEASACAAATVAATAALSVSAAEAGSGGGGFAPHLAASLAPEARHVSSSATAEPVGYEDLAAAAKRAAVALRNQPEAAAAAAAAALLLPGVRVPAMRITTTSREAAPATSGGGNGEGMSTPTAAAVAAGGGAFASLIGGGLGAGPAAAPDAAGSSMPRTPVAAPPAGGGGGGGGVHGGGGGYHHEEKVTKWIYVVDPELRLFVHPKVRGRFHHSSFLRGGAVVAAGGLAARHGRLRLLTADSGHYWPREENFRWLCEHLLYVGADLSACELKSKHMPVPAATGKELMEKMGVPPPWRLSYVPVSSPSGPPAAAGADVPLSPLAEHMHLLQLQDVEADAAGSGPDAEAGAGAVPPAAEAAAKRG</sequence>
<dbReference type="PANTHER" id="PTHR31250">
    <property type="entry name" value="IQ DOMAIN-CONTAINING PROTEIN IQM3"/>
    <property type="match status" value="1"/>
</dbReference>
<protein>
    <submittedName>
        <fullName evidence="6">Uncharacterized protein</fullName>
    </submittedName>
</protein>
<feature type="region of interest" description="Disordered" evidence="5">
    <location>
        <begin position="522"/>
        <end position="626"/>
    </location>
</feature>
<proteinExistence type="predicted"/>
<accession>A0A9W6B9C6</accession>
<feature type="region of interest" description="Disordered" evidence="5">
    <location>
        <begin position="1508"/>
        <end position="1538"/>
    </location>
</feature>
<feature type="region of interest" description="Disordered" evidence="5">
    <location>
        <begin position="670"/>
        <end position="696"/>
    </location>
</feature>
<dbReference type="EMBL" id="BRXU01000001">
    <property type="protein sequence ID" value="GLC47618.1"/>
    <property type="molecule type" value="Genomic_DNA"/>
</dbReference>
<evidence type="ECO:0000313" key="7">
    <source>
        <dbReference type="Proteomes" id="UP001165080"/>
    </source>
</evidence>
<feature type="compositionally biased region" description="Low complexity" evidence="5">
    <location>
        <begin position="1520"/>
        <end position="1538"/>
    </location>
</feature>
<comment type="caution">
    <text evidence="6">The sequence shown here is derived from an EMBL/GenBank/DDBJ whole genome shotgun (WGS) entry which is preliminary data.</text>
</comment>
<organism evidence="6 7">
    <name type="scientific">Pleodorina starrii</name>
    <dbReference type="NCBI Taxonomy" id="330485"/>
    <lineage>
        <taxon>Eukaryota</taxon>
        <taxon>Viridiplantae</taxon>
        <taxon>Chlorophyta</taxon>
        <taxon>core chlorophytes</taxon>
        <taxon>Chlorophyceae</taxon>
        <taxon>CS clade</taxon>
        <taxon>Chlamydomonadales</taxon>
        <taxon>Volvocaceae</taxon>
        <taxon>Pleodorina</taxon>
    </lineage>
</organism>
<feature type="compositionally biased region" description="Gly residues" evidence="5">
    <location>
        <begin position="1341"/>
        <end position="1355"/>
    </location>
</feature>
<dbReference type="PANTHER" id="PTHR31250:SF27">
    <property type="entry name" value="IQ DOMAIN-CONTAINING PROTEIN IQM5"/>
    <property type="match status" value="1"/>
</dbReference>
<feature type="region of interest" description="Disordered" evidence="5">
    <location>
        <begin position="347"/>
        <end position="366"/>
    </location>
</feature>
<feature type="compositionally biased region" description="Gly residues" evidence="5">
    <location>
        <begin position="797"/>
        <end position="812"/>
    </location>
</feature>
<evidence type="ECO:0000313" key="6">
    <source>
        <dbReference type="EMBL" id="GLC47618.1"/>
    </source>
</evidence>
<keyword evidence="3" id="KW-0963">Cytoplasm</keyword>
<name>A0A9W6B9C6_9CHLO</name>
<feature type="compositionally biased region" description="Basic residues" evidence="5">
    <location>
        <begin position="450"/>
        <end position="468"/>
    </location>
</feature>
<feature type="compositionally biased region" description="Low complexity" evidence="5">
    <location>
        <begin position="608"/>
        <end position="626"/>
    </location>
</feature>
<evidence type="ECO:0000256" key="4">
    <source>
        <dbReference type="ARBA" id="ARBA00023242"/>
    </source>
</evidence>
<gene>
    <name evidence="6" type="primary">PLEST010202</name>
    <name evidence="6" type="ORF">PLESTB_000007700</name>
</gene>
<feature type="compositionally biased region" description="Low complexity" evidence="5">
    <location>
        <begin position="72"/>
        <end position="84"/>
    </location>
</feature>
<evidence type="ECO:0000256" key="5">
    <source>
        <dbReference type="SAM" id="MobiDB-lite"/>
    </source>
</evidence>
<feature type="region of interest" description="Disordered" evidence="5">
    <location>
        <begin position="1143"/>
        <end position="1169"/>
    </location>
</feature>
<evidence type="ECO:0000256" key="1">
    <source>
        <dbReference type="ARBA" id="ARBA00004123"/>
    </source>
</evidence>
<dbReference type="GO" id="GO:0005737">
    <property type="term" value="C:cytoplasm"/>
    <property type="evidence" value="ECO:0007669"/>
    <property type="project" value="UniProtKB-SubCell"/>
</dbReference>
<feature type="compositionally biased region" description="Gly residues" evidence="5">
    <location>
        <begin position="1148"/>
        <end position="1160"/>
    </location>
</feature>
<feature type="region of interest" description="Disordered" evidence="5">
    <location>
        <begin position="287"/>
        <end position="313"/>
    </location>
</feature>
<dbReference type="InterPro" id="IPR044159">
    <property type="entry name" value="IQM"/>
</dbReference>
<dbReference type="Proteomes" id="UP001165080">
    <property type="component" value="Unassembled WGS sequence"/>
</dbReference>